<feature type="region of interest" description="Disordered" evidence="1">
    <location>
        <begin position="36"/>
        <end position="60"/>
    </location>
</feature>
<reference evidence="2 3" key="1">
    <citation type="submission" date="2021-03" db="EMBL/GenBank/DDBJ databases">
        <title>Antimicrobial resistance genes in bacteria isolated from Japanese honey, and their potential for conferring macrolide and lincosamide resistance in the American foulbrood pathogen Paenibacillus larvae.</title>
        <authorList>
            <person name="Okamoto M."/>
            <person name="Kumagai M."/>
            <person name="Kanamori H."/>
            <person name="Takamatsu D."/>
        </authorList>
    </citation>
    <scope>NUCLEOTIDE SEQUENCE [LARGE SCALE GENOMIC DNA]</scope>
    <source>
        <strain evidence="2 3">J1TS3</strain>
    </source>
</reference>
<dbReference type="EMBL" id="BOQT01000006">
    <property type="protein sequence ID" value="GIN20993.1"/>
    <property type="molecule type" value="Genomic_DNA"/>
</dbReference>
<proteinExistence type="predicted"/>
<name>A0ABQ4K5J6_9BACI</name>
<comment type="caution">
    <text evidence="2">The sequence shown here is derived from an EMBL/GenBank/DDBJ whole genome shotgun (WGS) entry which is preliminary data.</text>
</comment>
<evidence type="ECO:0000256" key="1">
    <source>
        <dbReference type="SAM" id="MobiDB-lite"/>
    </source>
</evidence>
<keyword evidence="3" id="KW-1185">Reference proteome</keyword>
<sequence>MMIQWDREAQLAQLVHEELQAPRVLWALLAQQEDQEKQAQQGQQARQAQSARWERQVQQD</sequence>
<evidence type="ECO:0000313" key="2">
    <source>
        <dbReference type="EMBL" id="GIN20993.1"/>
    </source>
</evidence>
<evidence type="ECO:0000313" key="3">
    <source>
        <dbReference type="Proteomes" id="UP000680279"/>
    </source>
</evidence>
<dbReference type="Proteomes" id="UP000680279">
    <property type="component" value="Unassembled WGS sequence"/>
</dbReference>
<accession>A0ABQ4K5J6</accession>
<gene>
    <name evidence="2" type="ORF">J1TS3_21270</name>
</gene>
<organism evidence="2 3">
    <name type="scientific">Siminovitchia fordii</name>
    <dbReference type="NCBI Taxonomy" id="254759"/>
    <lineage>
        <taxon>Bacteria</taxon>
        <taxon>Bacillati</taxon>
        <taxon>Bacillota</taxon>
        <taxon>Bacilli</taxon>
        <taxon>Bacillales</taxon>
        <taxon>Bacillaceae</taxon>
        <taxon>Siminovitchia</taxon>
    </lineage>
</organism>
<protein>
    <submittedName>
        <fullName evidence="2">Uncharacterized protein</fullName>
    </submittedName>
</protein>
<feature type="compositionally biased region" description="Low complexity" evidence="1">
    <location>
        <begin position="38"/>
        <end position="51"/>
    </location>
</feature>